<name>A0AAW4HFL0_VIBVL</name>
<dbReference type="GO" id="GO:0005576">
    <property type="term" value="C:extracellular region"/>
    <property type="evidence" value="ECO:0007669"/>
    <property type="project" value="InterPro"/>
</dbReference>
<keyword evidence="2" id="KW-0732">Signal</keyword>
<gene>
    <name evidence="4" type="ORF">J0J18_18645</name>
</gene>
<proteinExistence type="predicted"/>
<evidence type="ECO:0000313" key="5">
    <source>
        <dbReference type="Proteomes" id="UP000664056"/>
    </source>
</evidence>
<accession>A0AAW4HFL0</accession>
<dbReference type="CDD" id="cd12215">
    <property type="entry name" value="ChiC_BD"/>
    <property type="match status" value="1"/>
</dbReference>
<dbReference type="RefSeq" id="WP_017419746.1">
    <property type="nucleotide sequence ID" value="NZ_CP016321.1"/>
</dbReference>
<dbReference type="GO" id="GO:0005975">
    <property type="term" value="P:carbohydrate metabolic process"/>
    <property type="evidence" value="ECO:0007669"/>
    <property type="project" value="InterPro"/>
</dbReference>
<dbReference type="GO" id="GO:0030246">
    <property type="term" value="F:carbohydrate binding"/>
    <property type="evidence" value="ECO:0007669"/>
    <property type="project" value="InterPro"/>
</dbReference>
<dbReference type="SMART" id="SM00495">
    <property type="entry name" value="ChtBD3"/>
    <property type="match status" value="2"/>
</dbReference>
<protein>
    <recommendedName>
        <fullName evidence="3">Chitin-binding type-3 domain-containing protein</fullName>
    </recommendedName>
</protein>
<feature type="domain" description="Chitin-binding type-3" evidence="3">
    <location>
        <begin position="91"/>
        <end position="131"/>
    </location>
</feature>
<feature type="domain" description="Chitin-binding type-3" evidence="3">
    <location>
        <begin position="134"/>
        <end position="186"/>
    </location>
</feature>
<evidence type="ECO:0000256" key="2">
    <source>
        <dbReference type="SAM" id="SignalP"/>
    </source>
</evidence>
<evidence type="ECO:0000313" key="4">
    <source>
        <dbReference type="EMBL" id="MBN8123764.1"/>
    </source>
</evidence>
<feature type="signal peptide" evidence="2">
    <location>
        <begin position="1"/>
        <end position="22"/>
    </location>
</feature>
<comment type="caution">
    <text evidence="4">The sequence shown here is derived from an EMBL/GenBank/DDBJ whole genome shotgun (WGS) entry which is preliminary data.</text>
</comment>
<keyword evidence="1" id="KW-0378">Hydrolase</keyword>
<evidence type="ECO:0000259" key="3">
    <source>
        <dbReference type="SMART" id="SM00495"/>
    </source>
</evidence>
<dbReference type="AlphaFoldDB" id="A0AAW4HFL0"/>
<evidence type="ECO:0000256" key="1">
    <source>
        <dbReference type="ARBA" id="ARBA00022801"/>
    </source>
</evidence>
<dbReference type="Gene3D" id="2.10.10.20">
    <property type="entry name" value="Carbohydrate-binding module superfamily 5/12"/>
    <property type="match status" value="2"/>
</dbReference>
<dbReference type="SUPFAM" id="SSF51055">
    <property type="entry name" value="Carbohydrate binding domain"/>
    <property type="match status" value="2"/>
</dbReference>
<dbReference type="Proteomes" id="UP000664056">
    <property type="component" value="Unassembled WGS sequence"/>
</dbReference>
<organism evidence="4 5">
    <name type="scientific">Vibrio vulnificus</name>
    <dbReference type="NCBI Taxonomy" id="672"/>
    <lineage>
        <taxon>Bacteria</taxon>
        <taxon>Pseudomonadati</taxon>
        <taxon>Pseudomonadota</taxon>
        <taxon>Gammaproteobacteria</taxon>
        <taxon>Vibrionales</taxon>
        <taxon>Vibrionaceae</taxon>
        <taxon>Vibrio</taxon>
    </lineage>
</organism>
<dbReference type="InterPro" id="IPR036573">
    <property type="entry name" value="CBM_sf_5/12"/>
</dbReference>
<dbReference type="GO" id="GO:0004553">
    <property type="term" value="F:hydrolase activity, hydrolyzing O-glycosyl compounds"/>
    <property type="evidence" value="ECO:0007669"/>
    <property type="project" value="InterPro"/>
</dbReference>
<reference evidence="4" key="1">
    <citation type="submission" date="2021-03" db="EMBL/GenBank/DDBJ databases">
        <title>Study of the foodborne Vibrio vulnificus isolates from China.</title>
        <authorList>
            <person name="Zheng Z."/>
            <person name="Ye L."/>
        </authorList>
    </citation>
    <scope>NUCLEOTIDE SEQUENCE</scope>
    <source>
        <strain evidence="4">Vv1582</strain>
    </source>
</reference>
<feature type="chain" id="PRO_5043700156" description="Chitin-binding type-3 domain-containing protein" evidence="2">
    <location>
        <begin position="23"/>
        <end position="194"/>
    </location>
</feature>
<dbReference type="GeneID" id="93895531"/>
<dbReference type="EMBL" id="JAFKOQ010000016">
    <property type="protein sequence ID" value="MBN8123764.1"/>
    <property type="molecule type" value="Genomic_DNA"/>
</dbReference>
<sequence>MTMKPLSLLAIIASSLSLSVQAESNTANAFSVSYNQPDSGLCQFSEDLGATTFDVRSGKLWACSEMGWVYFESVSPLQCDGLRTEEELANYKAWKKGSYRSGALVVHNGQLYKARSWTNGEPGKAEEWELEGIYPTGPSRWSSVEQYHSGSQVVYMGHVYQSSSWSKNTNPAKEAYKSGWKKWKYVGPFECPNS</sequence>
<dbReference type="InterPro" id="IPR003610">
    <property type="entry name" value="CBM5/12"/>
</dbReference>